<name>A0A6M0T1F5_CLOBO</name>
<dbReference type="AlphaFoldDB" id="A0A6M0T1F5"/>
<evidence type="ECO:0000313" key="4">
    <source>
        <dbReference type="Proteomes" id="UP000473089"/>
    </source>
</evidence>
<keyword evidence="1" id="KW-0175">Coiled coil</keyword>
<keyword evidence="2" id="KW-1133">Transmembrane helix</keyword>
<evidence type="ECO:0000313" key="3">
    <source>
        <dbReference type="EMBL" id="NFA61597.1"/>
    </source>
</evidence>
<organism evidence="3 4">
    <name type="scientific">Clostridium botulinum</name>
    <dbReference type="NCBI Taxonomy" id="1491"/>
    <lineage>
        <taxon>Bacteria</taxon>
        <taxon>Bacillati</taxon>
        <taxon>Bacillota</taxon>
        <taxon>Clostridia</taxon>
        <taxon>Eubacteriales</taxon>
        <taxon>Clostridiaceae</taxon>
        <taxon>Clostridium</taxon>
    </lineage>
</organism>
<reference evidence="3 4" key="1">
    <citation type="submission" date="2019-02" db="EMBL/GenBank/DDBJ databases">
        <title>Genome sequencing of Clostridium botulinum clinical isolates.</title>
        <authorList>
            <person name="Brunt J."/>
            <person name="Van Vliet A.H.M."/>
            <person name="Stringer S.C."/>
            <person name="Grant K.A."/>
            <person name="Carter A.C."/>
            <person name="Peck M.W."/>
        </authorList>
    </citation>
    <scope>NUCLEOTIDE SEQUENCE [LARGE SCALE GENOMIC DNA]</scope>
    <source>
        <strain evidence="3 4">R1125/03</strain>
    </source>
</reference>
<dbReference type="Proteomes" id="UP000473089">
    <property type="component" value="Unassembled WGS sequence"/>
</dbReference>
<protein>
    <submittedName>
        <fullName evidence="3">Uncharacterized protein</fullName>
    </submittedName>
</protein>
<feature type="coiled-coil region" evidence="1">
    <location>
        <begin position="8"/>
        <end position="43"/>
    </location>
</feature>
<sequence length="281" mass="33163">MISIDEFVNSLYKGINENEKEIKDFKEEMKEHLIETVNELKSEGNTEEESLKIAYERFGDVKVINNGLFKLFNKQKKFIRFILIFAVIFLLIGISSYIFMSQRDLKFQKEQKILTKGILETLGDNDNITEENKSKIKELAKKYDYINYIALFKIDDNPKIKKEIEEDKEININGSYIYPFDIKMAKAMYPNNAKQLTKQEGYDRSTVAATNKKWVVQYEYKNFINRYIENYSSRIVYSNLDYSSATFNYKNSIYLIIIGGTLLVLWIIIKFYSRVNLNLVK</sequence>
<evidence type="ECO:0000256" key="2">
    <source>
        <dbReference type="SAM" id="Phobius"/>
    </source>
</evidence>
<dbReference type="EMBL" id="SGJP01000036">
    <property type="protein sequence ID" value="NFA61597.1"/>
    <property type="molecule type" value="Genomic_DNA"/>
</dbReference>
<feature type="transmembrane region" description="Helical" evidence="2">
    <location>
        <begin position="78"/>
        <end position="99"/>
    </location>
</feature>
<dbReference type="NCBIfam" id="NF038403">
    <property type="entry name" value="perm_prefix_1"/>
    <property type="match status" value="1"/>
</dbReference>
<accession>A0A6M0T1F5</accession>
<evidence type="ECO:0000256" key="1">
    <source>
        <dbReference type="SAM" id="Coils"/>
    </source>
</evidence>
<dbReference type="InterPro" id="IPR047928">
    <property type="entry name" value="Perm_prefix_1"/>
</dbReference>
<gene>
    <name evidence="3" type="ORF">EXM42_14750</name>
</gene>
<proteinExistence type="predicted"/>
<comment type="caution">
    <text evidence="3">The sequence shown here is derived from an EMBL/GenBank/DDBJ whole genome shotgun (WGS) entry which is preliminary data.</text>
</comment>
<feature type="transmembrane region" description="Helical" evidence="2">
    <location>
        <begin position="253"/>
        <end position="272"/>
    </location>
</feature>
<keyword evidence="2" id="KW-0472">Membrane</keyword>
<keyword evidence="2" id="KW-0812">Transmembrane</keyword>